<evidence type="ECO:0000313" key="1">
    <source>
        <dbReference type="EMBL" id="PIL33096.1"/>
    </source>
</evidence>
<name>A0A2G8SH61_9APHY</name>
<accession>A0A2G8SH61</accession>
<sequence length="58" mass="6267">MSLSLQVQLDPGAPSVYELPNLDNSAHTDPVVLRETCSKAKLRPSAVLDIAFPIYGDI</sequence>
<reference evidence="1 2" key="1">
    <citation type="journal article" date="2015" name="Sci. Rep.">
        <title>Chromosome-level genome map provides insights into diverse defense mechanisms in the medicinal fungus Ganoderma sinense.</title>
        <authorList>
            <person name="Zhu Y."/>
            <person name="Xu J."/>
            <person name="Sun C."/>
            <person name="Zhou S."/>
            <person name="Xu H."/>
            <person name="Nelson D.R."/>
            <person name="Qian J."/>
            <person name="Song J."/>
            <person name="Luo H."/>
            <person name="Xiang L."/>
            <person name="Li Y."/>
            <person name="Xu Z."/>
            <person name="Ji A."/>
            <person name="Wang L."/>
            <person name="Lu S."/>
            <person name="Hayward A."/>
            <person name="Sun W."/>
            <person name="Li X."/>
            <person name="Schwartz D.C."/>
            <person name="Wang Y."/>
            <person name="Chen S."/>
        </authorList>
    </citation>
    <scope>NUCLEOTIDE SEQUENCE [LARGE SCALE GENOMIC DNA]</scope>
    <source>
        <strain evidence="1 2">ZZ0214-1</strain>
    </source>
</reference>
<keyword evidence="2" id="KW-1185">Reference proteome</keyword>
<comment type="caution">
    <text evidence="1">The sequence shown here is derived from an EMBL/GenBank/DDBJ whole genome shotgun (WGS) entry which is preliminary data.</text>
</comment>
<dbReference type="AlphaFoldDB" id="A0A2G8SH61"/>
<gene>
    <name evidence="1" type="ORF">GSI_04545</name>
</gene>
<protein>
    <submittedName>
        <fullName evidence="1">Uncharacterized protein</fullName>
    </submittedName>
</protein>
<proteinExistence type="predicted"/>
<dbReference type="Proteomes" id="UP000230002">
    <property type="component" value="Unassembled WGS sequence"/>
</dbReference>
<dbReference type="EMBL" id="AYKW01000008">
    <property type="protein sequence ID" value="PIL33096.1"/>
    <property type="molecule type" value="Genomic_DNA"/>
</dbReference>
<organism evidence="1 2">
    <name type="scientific">Ganoderma sinense ZZ0214-1</name>
    <dbReference type="NCBI Taxonomy" id="1077348"/>
    <lineage>
        <taxon>Eukaryota</taxon>
        <taxon>Fungi</taxon>
        <taxon>Dikarya</taxon>
        <taxon>Basidiomycota</taxon>
        <taxon>Agaricomycotina</taxon>
        <taxon>Agaricomycetes</taxon>
        <taxon>Polyporales</taxon>
        <taxon>Polyporaceae</taxon>
        <taxon>Ganoderma</taxon>
    </lineage>
</organism>
<evidence type="ECO:0000313" key="2">
    <source>
        <dbReference type="Proteomes" id="UP000230002"/>
    </source>
</evidence>